<dbReference type="GO" id="GO:0005737">
    <property type="term" value="C:cytoplasm"/>
    <property type="evidence" value="ECO:0007669"/>
    <property type="project" value="TreeGrafter"/>
</dbReference>
<protein>
    <submittedName>
        <fullName evidence="2">Uncharacterized protein</fullName>
    </submittedName>
</protein>
<evidence type="ECO:0000313" key="2">
    <source>
        <dbReference type="EMBL" id="ORY26956.1"/>
    </source>
</evidence>
<dbReference type="GO" id="GO:0016491">
    <property type="term" value="F:oxidoreductase activity"/>
    <property type="evidence" value="ECO:0007669"/>
    <property type="project" value="TreeGrafter"/>
</dbReference>
<name>A0A1Y2AWU0_9TREE</name>
<comment type="caution">
    <text evidence="2">The sequence shown here is derived from an EMBL/GenBank/DDBJ whole genome shotgun (WGS) entry which is preliminary data.</text>
</comment>
<comment type="similarity">
    <text evidence="1">Belongs to the short-chain dehydrogenases/reductases (SDR) family.</text>
</comment>
<dbReference type="InterPro" id="IPR036291">
    <property type="entry name" value="NAD(P)-bd_dom_sf"/>
</dbReference>
<dbReference type="AlphaFoldDB" id="A0A1Y2AWU0"/>
<dbReference type="OrthoDB" id="1933717at2759"/>
<dbReference type="PANTHER" id="PTHR43544:SF32">
    <property type="entry name" value="CHAIN DEHYDROGENASE, PUTATIVE (AFU_ORTHOLOGUE AFUA_5G01530)-RELATED"/>
    <property type="match status" value="1"/>
</dbReference>
<evidence type="ECO:0000256" key="1">
    <source>
        <dbReference type="ARBA" id="ARBA00006484"/>
    </source>
</evidence>
<reference evidence="2 3" key="1">
    <citation type="submission" date="2016-07" db="EMBL/GenBank/DDBJ databases">
        <title>Pervasive Adenine N6-methylation of Active Genes in Fungi.</title>
        <authorList>
            <consortium name="DOE Joint Genome Institute"/>
            <person name="Mondo S.J."/>
            <person name="Dannebaum R.O."/>
            <person name="Kuo R.C."/>
            <person name="Labutti K."/>
            <person name="Haridas S."/>
            <person name="Kuo A."/>
            <person name="Salamov A."/>
            <person name="Ahrendt S.R."/>
            <person name="Lipzen A."/>
            <person name="Sullivan W."/>
            <person name="Andreopoulos W.B."/>
            <person name="Clum A."/>
            <person name="Lindquist E."/>
            <person name="Daum C."/>
            <person name="Ramamoorthy G.K."/>
            <person name="Gryganskyi A."/>
            <person name="Culley D."/>
            <person name="Magnuson J.K."/>
            <person name="James T.Y."/>
            <person name="O'Malley M.A."/>
            <person name="Stajich J.E."/>
            <person name="Spatafora J.W."/>
            <person name="Visel A."/>
            <person name="Grigoriev I.V."/>
        </authorList>
    </citation>
    <scope>NUCLEOTIDE SEQUENCE [LARGE SCALE GENOMIC DNA]</scope>
    <source>
        <strain evidence="2 3">68-887.2</strain>
    </source>
</reference>
<dbReference type="Gene3D" id="3.40.50.720">
    <property type="entry name" value="NAD(P)-binding Rossmann-like Domain"/>
    <property type="match status" value="1"/>
</dbReference>
<organism evidence="2 3">
    <name type="scientific">Naematelia encephala</name>
    <dbReference type="NCBI Taxonomy" id="71784"/>
    <lineage>
        <taxon>Eukaryota</taxon>
        <taxon>Fungi</taxon>
        <taxon>Dikarya</taxon>
        <taxon>Basidiomycota</taxon>
        <taxon>Agaricomycotina</taxon>
        <taxon>Tremellomycetes</taxon>
        <taxon>Tremellales</taxon>
        <taxon>Naemateliaceae</taxon>
        <taxon>Naematelia</taxon>
    </lineage>
</organism>
<proteinExistence type="inferred from homology"/>
<dbReference type="InParanoid" id="A0A1Y2AWU0"/>
<dbReference type="PRINTS" id="PR00081">
    <property type="entry name" value="GDHRDH"/>
</dbReference>
<dbReference type="GO" id="GO:0019748">
    <property type="term" value="P:secondary metabolic process"/>
    <property type="evidence" value="ECO:0007669"/>
    <property type="project" value="TreeGrafter"/>
</dbReference>
<dbReference type="PANTHER" id="PTHR43544">
    <property type="entry name" value="SHORT-CHAIN DEHYDROGENASE/REDUCTASE"/>
    <property type="match status" value="1"/>
</dbReference>
<dbReference type="InterPro" id="IPR051468">
    <property type="entry name" value="Fungal_SecMetab_SDRs"/>
</dbReference>
<gene>
    <name evidence="2" type="ORF">BCR39DRAFT_469823</name>
</gene>
<accession>A0A1Y2AWU0</accession>
<dbReference type="SUPFAM" id="SSF51735">
    <property type="entry name" value="NAD(P)-binding Rossmann-fold domains"/>
    <property type="match status" value="1"/>
</dbReference>
<dbReference type="InterPro" id="IPR002347">
    <property type="entry name" value="SDR_fam"/>
</dbReference>
<dbReference type="Pfam" id="PF00106">
    <property type="entry name" value="adh_short"/>
    <property type="match status" value="1"/>
</dbReference>
<sequence>MSTDTTIVLITGAAAGLGFATVQALLESPAKSGKSWTVIITSRSAEKSNEAVQVLLKDAKLNGCEVVPTELDLDNDDSVERLVKQVKEKFGRVDVVVNNACQHLDFPLRDGKLTTREAFNRAFNTNVTSTHLFTQAFMPLLLASASPRLVFISSGISSLGAHSDMRIPINLPPSAGWPKQWTFNVTTYRTSKTAGNMMALEWARLLKNDGVKVFLIDPGRLATGLGGEDPASARKSGAGEPIDGGRLVKSVIEGDRDEDEGVLITKGGVIPW</sequence>
<keyword evidence="3" id="KW-1185">Reference proteome</keyword>
<evidence type="ECO:0000313" key="3">
    <source>
        <dbReference type="Proteomes" id="UP000193986"/>
    </source>
</evidence>
<dbReference type="Proteomes" id="UP000193986">
    <property type="component" value="Unassembled WGS sequence"/>
</dbReference>
<dbReference type="EMBL" id="MCFC01000042">
    <property type="protein sequence ID" value="ORY26956.1"/>
    <property type="molecule type" value="Genomic_DNA"/>
</dbReference>